<sequence>MKISKIATSYNEIVSFMKKINLLKKENYSRNISFEFSKFSAEFVQVFQKNDYITTYMTAMENSDYDILLKDDSFFQFTYDDRDNKIIRYAYYENPFKYETYEEFLMKELDSSIEDVGDLFVQEYEQYMSEASIKPSVNPMRFDYDENEKHYKEMLHTGSHIHIGHDNEIRLPTKYLLTPFGFVIFVIRNQYLAYYKELLKDEKLKNIITKEKNAFSKCSDKLFREGDECHLYFV</sequence>
<name>A0A917JFM4_9ENTE</name>
<reference evidence="1" key="2">
    <citation type="submission" date="2020-09" db="EMBL/GenBank/DDBJ databases">
        <authorList>
            <person name="Sun Q."/>
            <person name="Sedlacek I."/>
        </authorList>
    </citation>
    <scope>NUCLEOTIDE SEQUENCE</scope>
    <source>
        <strain evidence="1">CCM 8433</strain>
    </source>
</reference>
<accession>A0A917JFM4</accession>
<gene>
    <name evidence="1" type="ORF">GCM10011482_16370</name>
</gene>
<dbReference type="AlphaFoldDB" id="A0A917JFM4"/>
<reference evidence="1" key="1">
    <citation type="journal article" date="2014" name="Int. J. Syst. Evol. Microbiol.">
        <title>Complete genome sequence of Corynebacterium casei LMG S-19264T (=DSM 44701T), isolated from a smear-ripened cheese.</title>
        <authorList>
            <consortium name="US DOE Joint Genome Institute (JGI-PGF)"/>
            <person name="Walter F."/>
            <person name="Albersmeier A."/>
            <person name="Kalinowski J."/>
            <person name="Ruckert C."/>
        </authorList>
    </citation>
    <scope>NUCLEOTIDE SEQUENCE</scope>
    <source>
        <strain evidence="1">CCM 8433</strain>
    </source>
</reference>
<organism evidence="1 2">
    <name type="scientific">Enterococcus alcedinis</name>
    <dbReference type="NCBI Taxonomy" id="1274384"/>
    <lineage>
        <taxon>Bacteria</taxon>
        <taxon>Bacillati</taxon>
        <taxon>Bacillota</taxon>
        <taxon>Bacilli</taxon>
        <taxon>Lactobacillales</taxon>
        <taxon>Enterococcaceae</taxon>
        <taxon>Enterococcus</taxon>
    </lineage>
</organism>
<protein>
    <recommendedName>
        <fullName evidence="3">DUF2290 domain-containing protein</fullName>
    </recommendedName>
</protein>
<dbReference type="InterPro" id="IPR018742">
    <property type="entry name" value="DUF2290"/>
</dbReference>
<evidence type="ECO:0000313" key="1">
    <source>
        <dbReference type="EMBL" id="GGI65983.1"/>
    </source>
</evidence>
<evidence type="ECO:0008006" key="3">
    <source>
        <dbReference type="Google" id="ProtNLM"/>
    </source>
</evidence>
<dbReference type="EMBL" id="BMDT01000007">
    <property type="protein sequence ID" value="GGI65983.1"/>
    <property type="molecule type" value="Genomic_DNA"/>
</dbReference>
<proteinExistence type="predicted"/>
<dbReference type="Pfam" id="PF10053">
    <property type="entry name" value="DUF2290"/>
    <property type="match status" value="1"/>
</dbReference>
<dbReference type="RefSeq" id="WP_188367820.1">
    <property type="nucleotide sequence ID" value="NZ_BMDT01000007.1"/>
</dbReference>
<comment type="caution">
    <text evidence="1">The sequence shown here is derived from an EMBL/GenBank/DDBJ whole genome shotgun (WGS) entry which is preliminary data.</text>
</comment>
<dbReference type="Proteomes" id="UP000622610">
    <property type="component" value="Unassembled WGS sequence"/>
</dbReference>
<keyword evidence="2" id="KW-1185">Reference proteome</keyword>
<evidence type="ECO:0000313" key="2">
    <source>
        <dbReference type="Proteomes" id="UP000622610"/>
    </source>
</evidence>